<evidence type="ECO:0000313" key="3">
    <source>
        <dbReference type="Proteomes" id="UP000215902"/>
    </source>
</evidence>
<evidence type="ECO:0000313" key="2">
    <source>
        <dbReference type="EMBL" id="PAA60523.1"/>
    </source>
</evidence>
<feature type="region of interest" description="Disordered" evidence="1">
    <location>
        <begin position="270"/>
        <end position="315"/>
    </location>
</feature>
<reference evidence="2 3" key="1">
    <citation type="submission" date="2017-06" db="EMBL/GenBank/DDBJ databases">
        <title>A platform for efficient transgenesis in Macrostomum lignano, a flatworm model organism for stem cell research.</title>
        <authorList>
            <person name="Berezikov E."/>
        </authorList>
    </citation>
    <scope>NUCLEOTIDE SEQUENCE [LARGE SCALE GENOMIC DNA]</scope>
    <source>
        <strain evidence="2">DV1</strain>
        <tissue evidence="2">Whole organism</tissue>
    </source>
</reference>
<dbReference type="InterPro" id="IPR036322">
    <property type="entry name" value="WD40_repeat_dom_sf"/>
</dbReference>
<proteinExistence type="predicted"/>
<feature type="compositionally biased region" description="Low complexity" evidence="1">
    <location>
        <begin position="270"/>
        <end position="304"/>
    </location>
</feature>
<comment type="caution">
    <text evidence="2">The sequence shown here is derived from an EMBL/GenBank/DDBJ whole genome shotgun (WGS) entry which is preliminary data.</text>
</comment>
<keyword evidence="3" id="KW-1185">Reference proteome</keyword>
<sequence>MDSPAVDALPQPSSFVEQLQLAVQRRRTAVAAEMASRSRARDRLRAIVDMELPASLEELLDAEAVLDDALSDESSWAVSCSWDEAAAESAAIELLRVMKKLLDASGAESATDSSSQAVSATVASKQAVSATDSSNQAVSATGASKQAASATGASKQAVSATDSSSQAASATGASKQAVSATDSSSQAVSATGASKQAVSATGASKQAVSATDSSSQAVSATGASKQAVSATGASKQAASATGASKQAASATGASNQAVSATDSSSQAVSATDSSSQAVSATDSSSQAVSATDSSSQAVSATDSSKQAESATDSSSQAVSATGASKQAAASVASLSGQLLVLEQPSNVIWNFGSPGAAASVSHLTVTNPDGSAVALQPHRIRVCSKRKLVIVVDKSAGVVAVCRPDGQLGFSVGPKFSCHKKLVQHPEDAVSTGDQLVFCCPDSAILMVSIARPKSWRTTLVKELLKLKRPVRLEWLLKPKLLIVLDEVGKCQYKLYAFSISLTKTSANLKVKSQSSAPVKSLATPCVLCSSSGTLLSVLSSEGPQIVCMDDACTSVLRTVRLSVRKPVTDMCWSDQTLLVCSGGQVTDCGREYQYFPKLTNSQASELSKATQPGASAVPPQTLLTVGSSVQIHSAAFLSGQCFFLHLQSPAVRVCDSESNQISSLSVTSSASASVASQQPRAVRVCRSRRLVFIVYPSAVLVCQPDGQLSFQVGPKFSDAYSLEAPEDAVSTGQLLAICSPEFALYLVSLTKPDAWRTTVRKGRCDLACPVRLGWMASRKWLVVADETAAASTGRRVRPGAYRILAFTITVIKTSAALSPQGSPAGGVPVESLTRPSLLCGRDCILVSVSGTSGSKVLLLSGSQCDSVQQFTVEDAGSSLATNLFWWQRELACCHGNKLLLWPEISYESCSSWTPSAETAAPKQQSPADVTSDILVSSAARLSDQLYILELTSRSVLVASMDCQDRPASRQPLTLTKSDGSKLSPQTARIRVCEERGLLILIDEPSQIVYVCSSEGRLQFSVGPRFSTNFLLSKPSDAISTGELLAICSPDRGLYLVSLAQPSQWRTTIKKERNKLRRPIRLAWSGSRQLLIVLDEVSTDRFSVSTFQIVKSPTAATLHLQAALRDPVRSLAVPSVLSSSGGFLLSALTEEGPRLLTVAADCSAVSTVADCQLPADGGAVTDMSWAGRQLLLCCGGKLILDT</sequence>
<dbReference type="PANTHER" id="PTHR36912:SF2">
    <property type="entry name" value="ANTIGEN 332, DBL-LIKE PROTEIN"/>
    <property type="match status" value="1"/>
</dbReference>
<gene>
    <name evidence="2" type="ORF">BOX15_Mlig023818g1</name>
</gene>
<organism evidence="2 3">
    <name type="scientific">Macrostomum lignano</name>
    <dbReference type="NCBI Taxonomy" id="282301"/>
    <lineage>
        <taxon>Eukaryota</taxon>
        <taxon>Metazoa</taxon>
        <taxon>Spiralia</taxon>
        <taxon>Lophotrochozoa</taxon>
        <taxon>Platyhelminthes</taxon>
        <taxon>Rhabditophora</taxon>
        <taxon>Macrostomorpha</taxon>
        <taxon>Macrostomida</taxon>
        <taxon>Macrostomidae</taxon>
        <taxon>Macrostomum</taxon>
    </lineage>
</organism>
<accession>A0A267EG66</accession>
<name>A0A267EG66_9PLAT</name>
<dbReference type="SUPFAM" id="SSF50978">
    <property type="entry name" value="WD40 repeat-like"/>
    <property type="match status" value="1"/>
</dbReference>
<dbReference type="AlphaFoldDB" id="A0A267EG66"/>
<dbReference type="EMBL" id="NIVC01002143">
    <property type="protein sequence ID" value="PAA60523.1"/>
    <property type="molecule type" value="Genomic_DNA"/>
</dbReference>
<dbReference type="PANTHER" id="PTHR36912">
    <property type="entry name" value="ANTIGEN 332, DBL-LIKE PROTEIN-RELATED"/>
    <property type="match status" value="1"/>
</dbReference>
<feature type="compositionally biased region" description="Polar residues" evidence="1">
    <location>
        <begin position="306"/>
        <end position="315"/>
    </location>
</feature>
<evidence type="ECO:0000256" key="1">
    <source>
        <dbReference type="SAM" id="MobiDB-lite"/>
    </source>
</evidence>
<dbReference type="Proteomes" id="UP000215902">
    <property type="component" value="Unassembled WGS sequence"/>
</dbReference>
<protein>
    <submittedName>
        <fullName evidence="2">Uncharacterized protein</fullName>
    </submittedName>
</protein>